<dbReference type="InterPro" id="IPR007979">
    <property type="entry name" value="NlaIII/ICEA1"/>
</dbReference>
<evidence type="ECO:0000313" key="1">
    <source>
        <dbReference type="EMBL" id="ALH23228.1"/>
    </source>
</evidence>
<protein>
    <submittedName>
        <fullName evidence="1">ICEA1 virulence factor</fullName>
    </submittedName>
</protein>
<dbReference type="Proteomes" id="UP000203826">
    <property type="component" value="Segment"/>
</dbReference>
<dbReference type="Pfam" id="PF05315">
    <property type="entry name" value="ICEA"/>
    <property type="match status" value="1"/>
</dbReference>
<sequence length="209" mass="24522">MSKRQAINELFKPNQDGISEWINKDIIREFRNGILDWCNNGVFRHGVFQGDNRYIWEKDPLKGKIQMIRTVGFSSEHLYGHERPIRDDIRKFHESNPCVACGEIHNIIIDHKNDLYNDERVLNKTTQTFDDFQPLCNSCNLKKRQICKKTKETGERYSATNIPILAVFGIDFIEGSKQFNINDKNAMVGTYWYDPVRFTNFIKIVLKSQ</sequence>
<dbReference type="KEGG" id="vg:26049189"/>
<reference evidence="1 2" key="1">
    <citation type="journal article" date="2015" name="Genome Announc.">
        <title>The 474-Kilobase-Pair Complete Genome Sequence of CeV-01B, a Virus Infecting Haptolina (Chrysochromulina) ericina (Prymnesiophyceae).</title>
        <authorList>
            <person name="Gallot-Lavallee L."/>
            <person name="Pagarete A."/>
            <person name="Legendre M."/>
            <person name="Santini S."/>
            <person name="Sandaa R.A."/>
            <person name="Himmelbauer H."/>
            <person name="Ogata H."/>
            <person name="Bratbak G."/>
            <person name="Claverie J.M."/>
        </authorList>
    </citation>
    <scope>NUCLEOTIDE SEQUENCE [LARGE SCALE GENOMIC DNA]</scope>
    <source>
        <strain evidence="1">CeV-01B</strain>
    </source>
</reference>
<dbReference type="EMBL" id="KT820662">
    <property type="protein sequence ID" value="ALH23228.1"/>
    <property type="molecule type" value="Genomic_DNA"/>
</dbReference>
<name>A0A0N9R0S0_9VIRU</name>
<proteinExistence type="predicted"/>
<evidence type="ECO:0000313" key="2">
    <source>
        <dbReference type="Proteomes" id="UP000203826"/>
    </source>
</evidence>
<organism evidence="1 2">
    <name type="scientific">Chrysochromulina ericina virus CeV-01B</name>
    <dbReference type="NCBI Taxonomy" id="3070830"/>
    <lineage>
        <taxon>Viruses</taxon>
        <taxon>Varidnaviria</taxon>
        <taxon>Bamfordvirae</taxon>
        <taxon>Nucleocytoviricota</taxon>
        <taxon>Megaviricetes</taxon>
        <taxon>Imitervirales</taxon>
        <taxon>Mesomimiviridae</taxon>
        <taxon>Tethysvirus</taxon>
        <taxon>Tethysvirus raunefjordenense</taxon>
    </lineage>
</organism>
<gene>
    <name evidence="1" type="ORF">ceV_322</name>
</gene>
<accession>A0A0N9R0S0</accession>
<keyword evidence="2" id="KW-1185">Reference proteome</keyword>
<dbReference type="OrthoDB" id="31961at10239"/>